<reference evidence="4 5" key="2">
    <citation type="submission" date="2010-03" db="EMBL/GenBank/DDBJ databases">
        <authorList>
            <person name="Pajon A."/>
        </authorList>
    </citation>
    <scope>NUCLEOTIDE SEQUENCE [LARGE SCALE GENOMIC DNA]</scope>
    <source>
        <strain evidence="4 5">WAL 8301</strain>
    </source>
</reference>
<dbReference type="InterPro" id="IPR032508">
    <property type="entry name" value="FecR_C"/>
</dbReference>
<accession>D4IK83</accession>
<reference evidence="4 5" key="1">
    <citation type="submission" date="2010-03" db="EMBL/GenBank/DDBJ databases">
        <title>The genome sequence of Alistipes shahii WAL 8301.</title>
        <authorList>
            <consortium name="metaHIT consortium -- http://www.metahit.eu/"/>
            <person name="Pajon A."/>
            <person name="Turner K."/>
            <person name="Parkhill J."/>
        </authorList>
    </citation>
    <scope>NUCLEOTIDE SEQUENCE [LARGE SCALE GENOMIC DNA]</scope>
    <source>
        <strain evidence="4 5">WAL 8301</strain>
    </source>
</reference>
<dbReference type="GO" id="GO:0016989">
    <property type="term" value="F:sigma factor antagonist activity"/>
    <property type="evidence" value="ECO:0007669"/>
    <property type="project" value="TreeGrafter"/>
</dbReference>
<dbReference type="PANTHER" id="PTHR30273">
    <property type="entry name" value="PERIPLASMIC SIGNAL SENSOR AND SIGMA FACTOR ACTIVATOR FECR-RELATED"/>
    <property type="match status" value="1"/>
</dbReference>
<evidence type="ECO:0000313" key="4">
    <source>
        <dbReference type="EMBL" id="CBK63345.1"/>
    </source>
</evidence>
<dbReference type="Pfam" id="PF04773">
    <property type="entry name" value="FecR"/>
    <property type="match status" value="1"/>
</dbReference>
<gene>
    <name evidence="4" type="ORF">AL1_07800</name>
</gene>
<dbReference type="Gene3D" id="2.60.120.1440">
    <property type="match status" value="1"/>
</dbReference>
<dbReference type="STRING" id="717959.AL1_07800"/>
<organism evidence="4 5">
    <name type="scientific">Alistipes shahii WAL 8301</name>
    <dbReference type="NCBI Taxonomy" id="717959"/>
    <lineage>
        <taxon>Bacteria</taxon>
        <taxon>Pseudomonadati</taxon>
        <taxon>Bacteroidota</taxon>
        <taxon>Bacteroidia</taxon>
        <taxon>Bacteroidales</taxon>
        <taxon>Rikenellaceae</taxon>
        <taxon>Alistipes</taxon>
    </lineage>
</organism>
<evidence type="ECO:0000259" key="3">
    <source>
        <dbReference type="Pfam" id="PF16344"/>
    </source>
</evidence>
<proteinExistence type="predicted"/>
<evidence type="ECO:0000313" key="5">
    <source>
        <dbReference type="Proteomes" id="UP000008794"/>
    </source>
</evidence>
<dbReference type="HOGENOM" id="CLU_050192_1_1_10"/>
<sequence>MKRDYTHISTEELLQDDFFISSIINPTEETQIFWERRLADGNIDPEVFREARNILLSLNRAPHRTDVPEERIEKLWERIEDSVNGVRPASRRTPAAKRWMWPAALVASAACIAVAIILRPLTGPDNGTTTINGTDVRTLAHTEDTNYIKLVLGEKVVEMPGDEARVDYSRNGLTINEQEIAGQDREQGKLNLLAVPYGKRSTLILADSSRLWINAGTKVIYPEKFAGDRREIYVDGEVYGEIAHNLAWPFVIKTKRAGIEVLGTTLNVNAYEKEEELSVVLVGGKVAVTNAKGRKSELAPNQMYFSSGEHDYITAVDVEEYVSWKDGNYKFRNEKIATIVKRLSKYYNINIVADLSTSGLTCSGELILKDELIRVLDVICNTAQIQYTWDSEKRTYMLHR</sequence>
<dbReference type="PATRIC" id="fig|717959.3.peg.2368"/>
<dbReference type="GeneID" id="92755963"/>
<keyword evidence="1" id="KW-1133">Transmembrane helix</keyword>
<dbReference type="AlphaFoldDB" id="D4IK83"/>
<feature type="transmembrane region" description="Helical" evidence="1">
    <location>
        <begin position="99"/>
        <end position="118"/>
    </location>
</feature>
<dbReference type="Proteomes" id="UP000008794">
    <property type="component" value="Chromosome"/>
</dbReference>
<dbReference type="KEGG" id="ash:AL1_07800"/>
<dbReference type="OrthoDB" id="1123467at2"/>
<keyword evidence="1" id="KW-0472">Membrane</keyword>
<name>D4IK83_9BACT</name>
<dbReference type="InterPro" id="IPR012373">
    <property type="entry name" value="Ferrdict_sens_TM"/>
</dbReference>
<dbReference type="Pfam" id="PF16344">
    <property type="entry name" value="FecR_C"/>
    <property type="match status" value="1"/>
</dbReference>
<dbReference type="InterPro" id="IPR006860">
    <property type="entry name" value="FecR"/>
</dbReference>
<keyword evidence="1" id="KW-0812">Transmembrane</keyword>
<evidence type="ECO:0000256" key="1">
    <source>
        <dbReference type="SAM" id="Phobius"/>
    </source>
</evidence>
<protein>
    <submittedName>
        <fullName evidence="4">Fe2+-dicitrate sensor, membrane component</fullName>
    </submittedName>
</protein>
<dbReference type="RefSeq" id="WP_015546280.1">
    <property type="nucleotide sequence ID" value="NC_021030.1"/>
</dbReference>
<feature type="domain" description="Protein FecR C-terminal" evidence="3">
    <location>
        <begin position="329"/>
        <end position="391"/>
    </location>
</feature>
<feature type="domain" description="FecR protein" evidence="2">
    <location>
        <begin position="198"/>
        <end position="286"/>
    </location>
</feature>
<evidence type="ECO:0000259" key="2">
    <source>
        <dbReference type="Pfam" id="PF04773"/>
    </source>
</evidence>
<dbReference type="PANTHER" id="PTHR30273:SF2">
    <property type="entry name" value="PROTEIN FECR"/>
    <property type="match status" value="1"/>
</dbReference>
<keyword evidence="5" id="KW-1185">Reference proteome</keyword>
<dbReference type="EMBL" id="FP929032">
    <property type="protein sequence ID" value="CBK63345.1"/>
    <property type="molecule type" value="Genomic_DNA"/>
</dbReference>
<dbReference type="Gene3D" id="3.55.50.30">
    <property type="match status" value="1"/>
</dbReference>